<dbReference type="EMBL" id="JAPQKR010000016">
    <property type="protein sequence ID" value="KAJ5191885.1"/>
    <property type="molecule type" value="Genomic_DNA"/>
</dbReference>
<dbReference type="RefSeq" id="XP_058304825.1">
    <property type="nucleotide sequence ID" value="XM_058457926.1"/>
</dbReference>
<evidence type="ECO:0000259" key="1">
    <source>
        <dbReference type="SMART" id="SM01111"/>
    </source>
</evidence>
<comment type="caution">
    <text evidence="2">The sequence shown here is derived from an EMBL/GenBank/DDBJ whole genome shotgun (WGS) entry which is preliminary data.</text>
</comment>
<reference evidence="2" key="1">
    <citation type="submission" date="2022-12" db="EMBL/GenBank/DDBJ databases">
        <authorList>
            <person name="Petersen C."/>
        </authorList>
    </citation>
    <scope>NUCLEOTIDE SEQUENCE</scope>
    <source>
        <strain evidence="2">IBT 15544</strain>
    </source>
</reference>
<evidence type="ECO:0000313" key="3">
    <source>
        <dbReference type="Proteomes" id="UP001150904"/>
    </source>
</evidence>
<dbReference type="SMART" id="SM01111">
    <property type="entry name" value="CVNH"/>
    <property type="match status" value="1"/>
</dbReference>
<dbReference type="GeneID" id="83185227"/>
<gene>
    <name evidence="2" type="ORF">N7498_010870</name>
</gene>
<dbReference type="Gene3D" id="2.30.60.10">
    <property type="entry name" value="Cyanovirin-N"/>
    <property type="match status" value="1"/>
</dbReference>
<dbReference type="OrthoDB" id="2441380at2759"/>
<dbReference type="Proteomes" id="UP001150904">
    <property type="component" value="Unassembled WGS sequence"/>
</dbReference>
<dbReference type="InterPro" id="IPR036673">
    <property type="entry name" value="Cyanovirin-N_sf"/>
</dbReference>
<sequence>MSFHQSAVSFELDDDHILKAVLRNEDGDEQESELDLNNIIGNNDGSFEWGGENFKDSAGDIELHREGDEEVPILRAKLNNLDGDEVDADINLAERITNENGNLVFI</sequence>
<proteinExistence type="predicted"/>
<accession>A0A9W9J7Q3</accession>
<organism evidence="2 3">
    <name type="scientific">Penicillium cinerascens</name>
    <dbReference type="NCBI Taxonomy" id="70096"/>
    <lineage>
        <taxon>Eukaryota</taxon>
        <taxon>Fungi</taxon>
        <taxon>Dikarya</taxon>
        <taxon>Ascomycota</taxon>
        <taxon>Pezizomycotina</taxon>
        <taxon>Eurotiomycetes</taxon>
        <taxon>Eurotiomycetidae</taxon>
        <taxon>Eurotiales</taxon>
        <taxon>Aspergillaceae</taxon>
        <taxon>Penicillium</taxon>
    </lineage>
</organism>
<dbReference type="PANTHER" id="PTHR42076:SF1">
    <property type="entry name" value="CYANOVIRIN-N DOMAIN-CONTAINING PROTEIN"/>
    <property type="match status" value="1"/>
</dbReference>
<evidence type="ECO:0000313" key="2">
    <source>
        <dbReference type="EMBL" id="KAJ5191885.1"/>
    </source>
</evidence>
<name>A0A9W9J7Q3_9EURO</name>
<dbReference type="SUPFAM" id="SSF51322">
    <property type="entry name" value="Cyanovirin-N"/>
    <property type="match status" value="1"/>
</dbReference>
<dbReference type="PANTHER" id="PTHR42076">
    <property type="entry name" value="CYANOVIRIN-N HOMOLOG"/>
    <property type="match status" value="1"/>
</dbReference>
<feature type="domain" description="Cyanovirin-N" evidence="1">
    <location>
        <begin position="2"/>
        <end position="105"/>
    </location>
</feature>
<reference evidence="2" key="2">
    <citation type="journal article" date="2023" name="IMA Fungus">
        <title>Comparative genomic study of the Penicillium genus elucidates a diverse pangenome and 15 lateral gene transfer events.</title>
        <authorList>
            <person name="Petersen C."/>
            <person name="Sorensen T."/>
            <person name="Nielsen M.R."/>
            <person name="Sondergaard T.E."/>
            <person name="Sorensen J.L."/>
            <person name="Fitzpatrick D.A."/>
            <person name="Frisvad J.C."/>
            <person name="Nielsen K.L."/>
        </authorList>
    </citation>
    <scope>NUCLEOTIDE SEQUENCE</scope>
    <source>
        <strain evidence="2">IBT 15544</strain>
    </source>
</reference>
<keyword evidence="3" id="KW-1185">Reference proteome</keyword>
<dbReference type="AlphaFoldDB" id="A0A9W9J7Q3"/>
<dbReference type="Pfam" id="PF08881">
    <property type="entry name" value="CVNH"/>
    <property type="match status" value="1"/>
</dbReference>
<protein>
    <recommendedName>
        <fullName evidence="1">Cyanovirin-N domain-containing protein</fullName>
    </recommendedName>
</protein>
<dbReference type="InterPro" id="IPR011058">
    <property type="entry name" value="Cyanovirin-N"/>
</dbReference>